<protein>
    <submittedName>
        <fullName evidence="1">Uncharacterized protein</fullName>
    </submittedName>
</protein>
<dbReference type="Proteomes" id="UP000014500">
    <property type="component" value="Unassembled WGS sequence"/>
</dbReference>
<dbReference type="EMBL" id="JH431859">
    <property type="status" value="NOT_ANNOTATED_CDS"/>
    <property type="molecule type" value="Genomic_DNA"/>
</dbReference>
<reference evidence="2" key="1">
    <citation type="submission" date="2011-05" db="EMBL/GenBank/DDBJ databases">
        <authorList>
            <person name="Richards S.R."/>
            <person name="Qu J."/>
            <person name="Jiang H."/>
            <person name="Jhangiani S.N."/>
            <person name="Agravi P."/>
            <person name="Goodspeed R."/>
            <person name="Gross S."/>
            <person name="Mandapat C."/>
            <person name="Jackson L."/>
            <person name="Mathew T."/>
            <person name="Pu L."/>
            <person name="Thornton R."/>
            <person name="Saada N."/>
            <person name="Wilczek-Boney K.B."/>
            <person name="Lee S."/>
            <person name="Kovar C."/>
            <person name="Wu Y."/>
            <person name="Scherer S.E."/>
            <person name="Worley K.C."/>
            <person name="Muzny D.M."/>
            <person name="Gibbs R."/>
        </authorList>
    </citation>
    <scope>NUCLEOTIDE SEQUENCE</scope>
    <source>
        <strain evidence="2">Brora</strain>
    </source>
</reference>
<name>T1J5E7_STRMM</name>
<proteinExistence type="predicted"/>
<sequence length="159" mass="17987">MESAMGQAPYSTIGEYPGSWRIIEGQEYVNNVIHNDLFLCRFACTLCYKLQNHLCTMNMILLEECTKGICNSTLLNYPVVGYFQIDNVVKSVFFFDPINANKIKNKGDLNIASTCFAFFQVLTIHLVHQLLEVNSSSITNANIIYCCSHCFGILMVFNT</sequence>
<keyword evidence="2" id="KW-1185">Reference proteome</keyword>
<dbReference type="HOGENOM" id="CLU_1662994_0_0_1"/>
<organism evidence="1 2">
    <name type="scientific">Strigamia maritima</name>
    <name type="common">European centipede</name>
    <name type="synonym">Geophilus maritimus</name>
    <dbReference type="NCBI Taxonomy" id="126957"/>
    <lineage>
        <taxon>Eukaryota</taxon>
        <taxon>Metazoa</taxon>
        <taxon>Ecdysozoa</taxon>
        <taxon>Arthropoda</taxon>
        <taxon>Myriapoda</taxon>
        <taxon>Chilopoda</taxon>
        <taxon>Pleurostigmophora</taxon>
        <taxon>Geophilomorpha</taxon>
        <taxon>Linotaeniidae</taxon>
        <taxon>Strigamia</taxon>
    </lineage>
</organism>
<accession>T1J5E7</accession>
<reference evidence="1" key="2">
    <citation type="submission" date="2015-02" db="UniProtKB">
        <authorList>
            <consortium name="EnsemblMetazoa"/>
        </authorList>
    </citation>
    <scope>IDENTIFICATION</scope>
</reference>
<evidence type="ECO:0000313" key="2">
    <source>
        <dbReference type="Proteomes" id="UP000014500"/>
    </source>
</evidence>
<dbReference type="AlphaFoldDB" id="T1J5E7"/>
<evidence type="ECO:0000313" key="1">
    <source>
        <dbReference type="EnsemblMetazoa" id="SMAR008847-PA"/>
    </source>
</evidence>
<dbReference type="EnsemblMetazoa" id="SMAR008847-RA">
    <property type="protein sequence ID" value="SMAR008847-PA"/>
    <property type="gene ID" value="SMAR008847"/>
</dbReference>